<sequence length="151" mass="16158">MAVAERAWCVVIPHHPRGARIARQRLTTELRGAVHPTLLADAVAVLAELVGNAVRHASPLPGGVVRVAWRLRPAGSVVGVERDSVEVRVTDGGAMTEQPRIRAIATDAIDGRGLSIVAALADRWGVDRDGLGQSVWAELSSSFVHERRESP</sequence>
<dbReference type="SUPFAM" id="SSF55874">
    <property type="entry name" value="ATPase domain of HSP90 chaperone/DNA topoisomerase II/histidine kinase"/>
    <property type="match status" value="1"/>
</dbReference>
<dbReference type="PANTHER" id="PTHR35526:SF3">
    <property type="entry name" value="ANTI-SIGMA-F FACTOR RSBW"/>
    <property type="match status" value="1"/>
</dbReference>
<keyword evidence="3" id="KW-0067">ATP-binding</keyword>
<proteinExistence type="predicted"/>
<evidence type="ECO:0000256" key="1">
    <source>
        <dbReference type="ARBA" id="ARBA00022527"/>
    </source>
</evidence>
<dbReference type="InterPro" id="IPR050267">
    <property type="entry name" value="Anti-sigma-factor_SerPK"/>
</dbReference>
<dbReference type="InterPro" id="IPR036890">
    <property type="entry name" value="HATPase_C_sf"/>
</dbReference>
<dbReference type="Proteomes" id="UP001589867">
    <property type="component" value="Unassembled WGS sequence"/>
</dbReference>
<dbReference type="Pfam" id="PF13581">
    <property type="entry name" value="HATPase_c_2"/>
    <property type="match status" value="1"/>
</dbReference>
<evidence type="ECO:0000313" key="3">
    <source>
        <dbReference type="EMBL" id="MFC0532979.1"/>
    </source>
</evidence>
<feature type="domain" description="Histidine kinase/HSP90-like ATPase" evidence="2">
    <location>
        <begin position="15"/>
        <end position="137"/>
    </location>
</feature>
<keyword evidence="1" id="KW-0808">Transferase</keyword>
<gene>
    <name evidence="3" type="ORF">ACFFIA_35715</name>
</gene>
<reference evidence="3 4" key="1">
    <citation type="submission" date="2024-09" db="EMBL/GenBank/DDBJ databases">
        <authorList>
            <person name="Sun Q."/>
            <person name="Mori K."/>
        </authorList>
    </citation>
    <scope>NUCLEOTIDE SEQUENCE [LARGE SCALE GENOMIC DNA]</scope>
    <source>
        <strain evidence="3 4">TBRC 3947</strain>
    </source>
</reference>
<evidence type="ECO:0000313" key="4">
    <source>
        <dbReference type="Proteomes" id="UP001589867"/>
    </source>
</evidence>
<organism evidence="3 4">
    <name type="scientific">Phytohabitans kaempferiae</name>
    <dbReference type="NCBI Taxonomy" id="1620943"/>
    <lineage>
        <taxon>Bacteria</taxon>
        <taxon>Bacillati</taxon>
        <taxon>Actinomycetota</taxon>
        <taxon>Actinomycetes</taxon>
        <taxon>Micromonosporales</taxon>
        <taxon>Micromonosporaceae</taxon>
    </lineage>
</organism>
<keyword evidence="4" id="KW-1185">Reference proteome</keyword>
<dbReference type="EMBL" id="JBHLUH010000077">
    <property type="protein sequence ID" value="MFC0532979.1"/>
    <property type="molecule type" value="Genomic_DNA"/>
</dbReference>
<name>A0ABV6MEM5_9ACTN</name>
<dbReference type="InterPro" id="IPR003594">
    <property type="entry name" value="HATPase_dom"/>
</dbReference>
<comment type="caution">
    <text evidence="3">The sequence shown here is derived from an EMBL/GenBank/DDBJ whole genome shotgun (WGS) entry which is preliminary data.</text>
</comment>
<dbReference type="PANTHER" id="PTHR35526">
    <property type="entry name" value="ANTI-SIGMA-F FACTOR RSBW-RELATED"/>
    <property type="match status" value="1"/>
</dbReference>
<dbReference type="CDD" id="cd16936">
    <property type="entry name" value="HATPase_RsbW-like"/>
    <property type="match status" value="1"/>
</dbReference>
<protein>
    <submittedName>
        <fullName evidence="3">ATP-binding protein</fullName>
    </submittedName>
</protein>
<keyword evidence="1" id="KW-0723">Serine/threonine-protein kinase</keyword>
<dbReference type="GO" id="GO:0005524">
    <property type="term" value="F:ATP binding"/>
    <property type="evidence" value="ECO:0007669"/>
    <property type="project" value="UniProtKB-KW"/>
</dbReference>
<evidence type="ECO:0000259" key="2">
    <source>
        <dbReference type="Pfam" id="PF13581"/>
    </source>
</evidence>
<keyword evidence="3" id="KW-0547">Nucleotide-binding</keyword>
<dbReference type="Gene3D" id="3.30.565.10">
    <property type="entry name" value="Histidine kinase-like ATPase, C-terminal domain"/>
    <property type="match status" value="1"/>
</dbReference>
<accession>A0ABV6MEM5</accession>
<keyword evidence="1" id="KW-0418">Kinase</keyword>
<dbReference type="RefSeq" id="WP_377260041.1">
    <property type="nucleotide sequence ID" value="NZ_JBHLUH010000077.1"/>
</dbReference>